<dbReference type="RefSeq" id="WP_156287090.1">
    <property type="nucleotide sequence ID" value="NZ_CP046509.1"/>
</dbReference>
<keyword evidence="3" id="KW-0472">Membrane</keyword>
<evidence type="ECO:0000256" key="1">
    <source>
        <dbReference type="ARBA" id="ARBA00022737"/>
    </source>
</evidence>
<evidence type="ECO:0000259" key="4">
    <source>
        <dbReference type="Pfam" id="PF15657"/>
    </source>
</evidence>
<reference evidence="7 8" key="1">
    <citation type="submission" date="2019-12" db="EMBL/GenBank/DDBJ databases">
        <title>Erwinia sp. nov., isolated from droppings of birds in the Qinghai-Tiebt plateau of China.</title>
        <authorList>
            <person name="Ge Y."/>
        </authorList>
    </citation>
    <scope>NUCLEOTIDE SEQUENCE [LARGE SCALE GENOMIC DNA]</scope>
    <source>
        <strain evidence="7 8">J780</strain>
    </source>
</reference>
<name>A0A6I6EE79_9GAMM</name>
<feature type="domain" description="Teneurin-like YD-shell" evidence="6">
    <location>
        <begin position="1095"/>
        <end position="1230"/>
    </location>
</feature>
<feature type="region of interest" description="Disordered" evidence="2">
    <location>
        <begin position="782"/>
        <end position="803"/>
    </location>
</feature>
<feature type="domain" description="DUF6531" evidence="5">
    <location>
        <begin position="349"/>
        <end position="422"/>
    </location>
</feature>
<feature type="domain" description="Teneurin-like YD-shell" evidence="6">
    <location>
        <begin position="596"/>
        <end position="784"/>
    </location>
</feature>
<dbReference type="NCBIfam" id="TIGR01643">
    <property type="entry name" value="YD_repeat_2x"/>
    <property type="match status" value="5"/>
</dbReference>
<keyword evidence="3" id="KW-1133">Transmembrane helix</keyword>
<dbReference type="PANTHER" id="PTHR32305:SF15">
    <property type="entry name" value="PROTEIN RHSA-RELATED"/>
    <property type="match status" value="1"/>
</dbReference>
<evidence type="ECO:0000256" key="3">
    <source>
        <dbReference type="SAM" id="Phobius"/>
    </source>
</evidence>
<dbReference type="Proteomes" id="UP000424752">
    <property type="component" value="Chromosome"/>
</dbReference>
<gene>
    <name evidence="7" type="ORF">GN242_06600</name>
</gene>
<dbReference type="Gene3D" id="2.60.200.60">
    <property type="match status" value="1"/>
</dbReference>
<dbReference type="PANTHER" id="PTHR32305">
    <property type="match status" value="1"/>
</dbReference>
<accession>A0A6I6EE79</accession>
<sequence>MTAVTGATIGAISAIQGGGASPPGSATPANPQITSWERTTDTVLDFLESPEYNYGVMGTFASLAVVQGAVSGYAALASAAGGACAVSTGAAVAGMVQGAGMALAPLAAGMAAGYGGFRLGEWAVHGIAGMAGAKRVAIRGEAPARAGDDIAHQRKGWGLIGAIAGVIAGAAVVVAIGVLTGGAGLVVMGSAFLGSLATAGAAAAVGGIIAGAGNALGQYGDKKGEVAQGSPNVFFNGQAVARASDPVHCSDHTWTPPPVIAEGAETVFANGMPVARLGHRTSCDARINSGSGNIAETQQTGALVAEIKDSRNIFLRATSAVINTVLVYMGLRSSVSGIRNSFKQLSSAGEPVDVVTGDFLQQWPVIDLPGVLPLTLYRTYRSTGAVIIEGALGVKWANSWSQYLDIRPESIDYLDEEGCILSYHTPGNEVCAVNLRQPHYILSGDREGELLLFDRQTQRRYIFGHADGSRRYLSRIEDGKGNRITFSFRNNELSVIEHSAGYSLNIEVQDRRIVRVTLVTQEFSQVLLTCEYNHRGQLADCHSFQFGRLYHEYNDKGFMVHWRDTDQTQAWIDYDDTGRVVATRTAQGHYNDRFIYDDLNRHNIYIDAEGGETHYYYNEADLVTRAVDPLNGVVLSEWDLTRLTRTTDETGRVTSYQYNALGELLEVTPPGDLPLRYRYDSRGQITGVIRGESEAWRWQYDDKGMLRRTVCPSGLAIDWRYDACGNIVTEQHSSGLEWRYRYDAYGQLSAITAPGNITTRCHVDVLGRLWFTDAHGQKTRYSHSAAHARPGQSVTGVTYPDGSRQQIRYDSEGRIRKQTDGEGRESRCQYGAFDLLLSRRRPDGQTVSYHYDRLTRLTGLTNAGGESYYLIRDAKGQVVEERDFTGRRQRYAYDAAGRLVRKRCGRQTVTYRYTPGDRLAQELYWLEEENVSTLQEQVDFTYDREGRLTTAVNGSATVEFNYDERGGLTGERINGRAVTYQRDAKTGRVINQSLDTLRLSLHYDAASGRLEKTQLNHHHPLSFEYDPLGRESVRRSAGGFVLAHNYTANGLLFSQAAGRDSTLFNCQPGLAHPQAALAGSAVNRRYEYDRAHNVTRISDGKWGDMRYRHDVNDQVTEAELQGIHRESARFDYDANLNLTLGRTRRAAFAAEGEIVRMQRQEKGRVSASGRCRYRYNEQGQLSEKRELAAGFRPRVWKYRWNGQGQLAELLTPERRRWRYEYDAFGRRIRKFEVIPGGGADERRLPLRPHAGEDAEVARGEGRRTAGYDYFWCGEQMVEETPLYADGTPADDGRIRWLYQPGAVSPFARYERGRLHYVVSDHLGSVRELLSEEGKAVWFARSTTWGRSRLWGFAANDEVRAGCQWRFPGQYEDDESGLHYNRFRYYDPDTAQYISPDPIGLAGGINPYGYVHNPLGWIDPLGLAGCNAQFGSRKEAFRAAKRDAGIPMNQHPIAVKKVQLTDREGHVIKDSNFNILESREYHYTRSDGSRVVIQEHSAGHTYGPPGTPGNQGPHFNPRPFDPNTGNGSRNGSINGSYDHYDFPRGL</sequence>
<dbReference type="Pfam" id="PF15657">
    <property type="entry name" value="Tox-HNH-EHHH"/>
    <property type="match status" value="1"/>
</dbReference>
<proteinExistence type="predicted"/>
<dbReference type="Gene3D" id="2.180.10.10">
    <property type="entry name" value="RHS repeat-associated core"/>
    <property type="match status" value="1"/>
</dbReference>
<dbReference type="InterPro" id="IPR022385">
    <property type="entry name" value="Rhs_assc_core"/>
</dbReference>
<dbReference type="InterPro" id="IPR056823">
    <property type="entry name" value="TEN-like_YD-shell"/>
</dbReference>
<protein>
    <submittedName>
        <fullName evidence="7">Uncharacterized protein</fullName>
    </submittedName>
</protein>
<evidence type="ECO:0000256" key="2">
    <source>
        <dbReference type="SAM" id="MobiDB-lite"/>
    </source>
</evidence>
<organism evidence="7 8">
    <name type="scientific">Erwinia sorbitola</name>
    <dbReference type="NCBI Taxonomy" id="2681984"/>
    <lineage>
        <taxon>Bacteria</taxon>
        <taxon>Pseudomonadati</taxon>
        <taxon>Pseudomonadota</taxon>
        <taxon>Gammaproteobacteria</taxon>
        <taxon>Enterobacterales</taxon>
        <taxon>Erwiniaceae</taxon>
        <taxon>Erwinia</taxon>
    </lineage>
</organism>
<feature type="transmembrane region" description="Helical" evidence="3">
    <location>
        <begin position="191"/>
        <end position="213"/>
    </location>
</feature>
<evidence type="ECO:0000313" key="7">
    <source>
        <dbReference type="EMBL" id="QGU86898.1"/>
    </source>
</evidence>
<evidence type="ECO:0000313" key="8">
    <source>
        <dbReference type="Proteomes" id="UP000424752"/>
    </source>
</evidence>
<feature type="compositionally biased region" description="Low complexity" evidence="2">
    <location>
        <begin position="1522"/>
        <end position="1535"/>
    </location>
</feature>
<feature type="domain" description="Teneurin-like YD-shell" evidence="6">
    <location>
        <begin position="806"/>
        <end position="967"/>
    </location>
</feature>
<dbReference type="InterPro" id="IPR028048">
    <property type="entry name" value="Tox-HNH-EHHH"/>
</dbReference>
<dbReference type="InterPro" id="IPR050708">
    <property type="entry name" value="T6SS_VgrG/RHS"/>
</dbReference>
<dbReference type="Pfam" id="PF05488">
    <property type="entry name" value="PAAR_motif"/>
    <property type="match status" value="1"/>
</dbReference>
<dbReference type="KEGG" id="erwi:GN242_06600"/>
<evidence type="ECO:0000259" key="6">
    <source>
        <dbReference type="Pfam" id="PF25023"/>
    </source>
</evidence>
<dbReference type="Pfam" id="PF25023">
    <property type="entry name" value="TEN_YD-shell"/>
    <property type="match status" value="3"/>
</dbReference>
<keyword evidence="3" id="KW-0812">Transmembrane</keyword>
<dbReference type="EMBL" id="CP046509">
    <property type="protein sequence ID" value="QGU86898.1"/>
    <property type="molecule type" value="Genomic_DNA"/>
</dbReference>
<feature type="transmembrane region" description="Helical" evidence="3">
    <location>
        <begin position="157"/>
        <end position="179"/>
    </location>
</feature>
<dbReference type="InterPro" id="IPR008727">
    <property type="entry name" value="PAAR_motif"/>
</dbReference>
<dbReference type="Pfam" id="PF20148">
    <property type="entry name" value="DUF6531"/>
    <property type="match status" value="1"/>
</dbReference>
<feature type="region of interest" description="Disordered" evidence="2">
    <location>
        <begin position="1496"/>
        <end position="1545"/>
    </location>
</feature>
<keyword evidence="1" id="KW-0677">Repeat</keyword>
<dbReference type="NCBIfam" id="TIGR03696">
    <property type="entry name" value="Rhs_assc_core"/>
    <property type="match status" value="1"/>
</dbReference>
<dbReference type="CDD" id="cd14742">
    <property type="entry name" value="PAAR_RHS"/>
    <property type="match status" value="1"/>
</dbReference>
<dbReference type="InterPro" id="IPR006530">
    <property type="entry name" value="YD"/>
</dbReference>
<feature type="domain" description="HNH/Endo VII superfamily nuclease toxins" evidence="4">
    <location>
        <begin position="1468"/>
        <end position="1541"/>
    </location>
</feature>
<dbReference type="InterPro" id="IPR045351">
    <property type="entry name" value="DUF6531"/>
</dbReference>
<evidence type="ECO:0000259" key="5">
    <source>
        <dbReference type="Pfam" id="PF20148"/>
    </source>
</evidence>